<organism evidence="1 2">
    <name type="scientific">Halorientalis brevis</name>
    <dbReference type="NCBI Taxonomy" id="1126241"/>
    <lineage>
        <taxon>Archaea</taxon>
        <taxon>Methanobacteriati</taxon>
        <taxon>Methanobacteriota</taxon>
        <taxon>Stenosarchaea group</taxon>
        <taxon>Halobacteria</taxon>
        <taxon>Halobacteriales</taxon>
        <taxon>Haloarculaceae</taxon>
        <taxon>Halorientalis</taxon>
    </lineage>
</organism>
<keyword evidence="2" id="KW-1185">Reference proteome</keyword>
<evidence type="ECO:0000313" key="1">
    <source>
        <dbReference type="EMBL" id="MFD1589435.1"/>
    </source>
</evidence>
<protein>
    <submittedName>
        <fullName evidence="1">Uncharacterized protein</fullName>
    </submittedName>
</protein>
<proteinExistence type="predicted"/>
<dbReference type="AlphaFoldDB" id="A0ABD6CIN6"/>
<dbReference type="Proteomes" id="UP001597119">
    <property type="component" value="Unassembled WGS sequence"/>
</dbReference>
<accession>A0ABD6CIN6</accession>
<comment type="caution">
    <text evidence="1">The sequence shown here is derived from an EMBL/GenBank/DDBJ whole genome shotgun (WGS) entry which is preliminary data.</text>
</comment>
<dbReference type="EMBL" id="JBHUDJ010000015">
    <property type="protein sequence ID" value="MFD1589435.1"/>
    <property type="molecule type" value="Genomic_DNA"/>
</dbReference>
<name>A0ABD6CIN6_9EURY</name>
<sequence>MNEDHPTHSARRDGELTVEMRRRDRPLNTEVYAVEDELRVEVATEMDDGTLDVTTYQFYKVRTEQTAIPKYEIDPKFRLVVAAALREYGYELACQ</sequence>
<evidence type="ECO:0000313" key="2">
    <source>
        <dbReference type="Proteomes" id="UP001597119"/>
    </source>
</evidence>
<gene>
    <name evidence="1" type="ORF">ACFR9U_20865</name>
</gene>
<dbReference type="RefSeq" id="WP_247381105.1">
    <property type="nucleotide sequence ID" value="NZ_JALLGV010000009.1"/>
</dbReference>
<reference evidence="1 2" key="1">
    <citation type="journal article" date="2019" name="Int. J. Syst. Evol. Microbiol.">
        <title>The Global Catalogue of Microorganisms (GCM) 10K type strain sequencing project: providing services to taxonomists for standard genome sequencing and annotation.</title>
        <authorList>
            <consortium name="The Broad Institute Genomics Platform"/>
            <consortium name="The Broad Institute Genome Sequencing Center for Infectious Disease"/>
            <person name="Wu L."/>
            <person name="Ma J."/>
        </authorList>
    </citation>
    <scope>NUCLEOTIDE SEQUENCE [LARGE SCALE GENOMIC DNA]</scope>
    <source>
        <strain evidence="1 2">CGMCC 1.12125</strain>
    </source>
</reference>